<dbReference type="Pfam" id="PF13450">
    <property type="entry name" value="NAD_binding_8"/>
    <property type="match status" value="1"/>
</dbReference>
<evidence type="ECO:0000313" key="2">
    <source>
        <dbReference type="EMBL" id="KAF9628941.1"/>
    </source>
</evidence>
<evidence type="ECO:0000256" key="1">
    <source>
        <dbReference type="ARBA" id="ARBA00010139"/>
    </source>
</evidence>
<proteinExistence type="inferred from homology"/>
<dbReference type="InterPro" id="IPR051209">
    <property type="entry name" value="FAD-bind_Monooxygenase_sf"/>
</dbReference>
<comment type="caution">
    <text evidence="2">The sequence shown here is derived from an EMBL/GenBank/DDBJ whole genome shotgun (WGS) entry which is preliminary data.</text>
</comment>
<dbReference type="InterPro" id="IPR036188">
    <property type="entry name" value="FAD/NAD-bd_sf"/>
</dbReference>
<reference evidence="2" key="1">
    <citation type="submission" date="2016-08" db="EMBL/GenBank/DDBJ databases">
        <authorList>
            <person name="Yan J."/>
        </authorList>
    </citation>
    <scope>NUCLEOTIDE SEQUENCE</scope>
    <source>
        <strain evidence="2">CSS-01s</strain>
    </source>
</reference>
<dbReference type="Gene3D" id="3.50.50.60">
    <property type="entry name" value="FAD/NAD(P)-binding domain"/>
    <property type="match status" value="2"/>
</dbReference>
<dbReference type="PANTHER" id="PTHR42877:SF8">
    <property type="entry name" value="MONOOXYGENASE"/>
    <property type="match status" value="1"/>
</dbReference>
<dbReference type="PANTHER" id="PTHR42877">
    <property type="entry name" value="L-ORNITHINE N(5)-MONOOXYGENASE-RELATED"/>
    <property type="match status" value="1"/>
</dbReference>
<organism evidence="2 3">
    <name type="scientific">Lasiodiplodia theobromae</name>
    <dbReference type="NCBI Taxonomy" id="45133"/>
    <lineage>
        <taxon>Eukaryota</taxon>
        <taxon>Fungi</taxon>
        <taxon>Dikarya</taxon>
        <taxon>Ascomycota</taxon>
        <taxon>Pezizomycotina</taxon>
        <taxon>Dothideomycetes</taxon>
        <taxon>Dothideomycetes incertae sedis</taxon>
        <taxon>Botryosphaeriales</taxon>
        <taxon>Botryosphaeriaceae</taxon>
        <taxon>Lasiodiplodia</taxon>
    </lineage>
</organism>
<dbReference type="EMBL" id="MDYX01000024">
    <property type="protein sequence ID" value="KAF9628941.1"/>
    <property type="molecule type" value="Genomic_DNA"/>
</dbReference>
<gene>
    <name evidence="2" type="ORF">BFW01_g10144</name>
</gene>
<name>A0A8H7MAE7_9PEZI</name>
<reference evidence="2" key="2">
    <citation type="journal article" date="2018" name="DNA Res.">
        <title>Comparative genome and transcriptome analyses reveal adaptations to opportunistic infections in woody plant degrading pathogens of Botryosphaeriaceae.</title>
        <authorList>
            <person name="Yan J.Y."/>
            <person name="Zhao W.S."/>
            <person name="Chen Z."/>
            <person name="Xing Q.K."/>
            <person name="Zhang W."/>
            <person name="Chethana K.W.T."/>
            <person name="Xue M.F."/>
            <person name="Xu J.P."/>
            <person name="Phillips A.J.L."/>
            <person name="Wang Y."/>
            <person name="Liu J.H."/>
            <person name="Liu M."/>
            <person name="Zhou Y."/>
            <person name="Jayawardena R.S."/>
            <person name="Manawasinghe I.S."/>
            <person name="Huang J.B."/>
            <person name="Qiao G.H."/>
            <person name="Fu C.Y."/>
            <person name="Guo F.F."/>
            <person name="Dissanayake A.J."/>
            <person name="Peng Y.L."/>
            <person name="Hyde K.D."/>
            <person name="Li X.H."/>
        </authorList>
    </citation>
    <scope>NUCLEOTIDE SEQUENCE</scope>
    <source>
        <strain evidence="2">CSS-01s</strain>
    </source>
</reference>
<protein>
    <submittedName>
        <fullName evidence="2">FAD/NAD(P)-binding domain-containing protein</fullName>
    </submittedName>
</protein>
<comment type="similarity">
    <text evidence="1">Belongs to the FAD-binding monooxygenase family.</text>
</comment>
<accession>A0A8H7MAE7</accession>
<sequence length="597" mass="66737">MAPPPKPNAARAKNPIHHERHIRVIAVGAGASGLVLAYKLQRSFRNYSLTIYEKNADVAGTWHENRYPGCACDVPAHSYSYSFWPYQKPDVAPTHVYASSAQIKAYFKGFADAFGLEKYVRLRTAVVGARWVDDGKEEGGKEGWEVEWRNEGTGETGRDECDVLVDATGFLNEWEWPKVQGLEKFEGRLIHTADWPEDFDFRGKDVGLIGNGSSAIQVLPAIQPHVKSLTTFIRSPTYIAPPMGTSDQREYTEEEKQTFKNQPGALLKHRKEMEDGLNKYFAVFKKDSAEQATFHAAITNLMRTRLASRPDLISALIPSWSVGCRRFTPGPGYLEALQAPNVRAILPPSPSNPTSSGDVVSITATHVTTADGAQHGPFDALICATGFNTSFRPRYSVLNTVTNRNLQDEWGVNDDARGYMAVAAAGFPNYLSVFGPSSPTGNGAILSALEAQTDYILAFLDRFQTENIRSFAPKQQAVDDFNDHVDAFMARMVWSEDCRSWYKNHSVSGRVTGLWPGSMLHFREAIKEPRWDDWEIVYDGNRFAWLGNGFSQTEVDPEGDVSWYISEKDDSEFASRRLRRQALTGKKKEPELVKAKL</sequence>
<dbReference type="AlphaFoldDB" id="A0A8H7MAE7"/>
<evidence type="ECO:0000313" key="3">
    <source>
        <dbReference type="Proteomes" id="UP000627934"/>
    </source>
</evidence>
<dbReference type="SUPFAM" id="SSF51905">
    <property type="entry name" value="FAD/NAD(P)-binding domain"/>
    <property type="match status" value="2"/>
</dbReference>
<dbReference type="Proteomes" id="UP000627934">
    <property type="component" value="Unassembled WGS sequence"/>
</dbReference>